<evidence type="ECO:0000313" key="3">
    <source>
        <dbReference type="EMBL" id="QKF85087.1"/>
    </source>
</evidence>
<dbReference type="AlphaFoldDB" id="A0AAE7EBF4"/>
<organism evidence="3 4">
    <name type="scientific">Campylobacter ureolyticus</name>
    <dbReference type="NCBI Taxonomy" id="827"/>
    <lineage>
        <taxon>Bacteria</taxon>
        <taxon>Pseudomonadati</taxon>
        <taxon>Campylobacterota</taxon>
        <taxon>Epsilonproteobacteria</taxon>
        <taxon>Campylobacterales</taxon>
        <taxon>Campylobacteraceae</taxon>
        <taxon>Campylobacter</taxon>
    </lineage>
</organism>
<feature type="coiled-coil region" evidence="1">
    <location>
        <begin position="105"/>
        <end position="153"/>
    </location>
</feature>
<dbReference type="Proteomes" id="UP000509722">
    <property type="component" value="Chromosome"/>
</dbReference>
<evidence type="ECO:0000313" key="4">
    <source>
        <dbReference type="Proteomes" id="UP000509722"/>
    </source>
</evidence>
<dbReference type="Pfam" id="PF15533">
    <property type="entry name" value="Ntox33"/>
    <property type="match status" value="1"/>
</dbReference>
<dbReference type="EMBL" id="CP053832">
    <property type="protein sequence ID" value="QKF85087.1"/>
    <property type="molecule type" value="Genomic_DNA"/>
</dbReference>
<dbReference type="GO" id="GO:0003824">
    <property type="term" value="F:catalytic activity"/>
    <property type="evidence" value="ECO:0007669"/>
    <property type="project" value="UniProtKB-ARBA"/>
</dbReference>
<dbReference type="InterPro" id="IPR029110">
    <property type="entry name" value="Ntox33"/>
</dbReference>
<evidence type="ECO:0000256" key="1">
    <source>
        <dbReference type="SAM" id="Coils"/>
    </source>
</evidence>
<dbReference type="InterPro" id="IPR025157">
    <property type="entry name" value="Hemagglutinin_rpt"/>
</dbReference>
<accession>A0AAE7EBF4</accession>
<name>A0AAE7EBF4_9BACT</name>
<protein>
    <recommendedName>
        <fullName evidence="2">Bacterial toxin 33 domain-containing protein</fullName>
    </recommendedName>
</protein>
<sequence>MHKIVIKLFDFNSVKIFKNKLKQMELKMIFEIWISNFTTQNIKINSFKDTDIIGSNLNAKENINLSSKHGDINILSSTNNLLEDIKKKNIEATLSLTVQNEYAQIGSAAKDLEEATKQLKSVKKEYDSYKKELNSLKDKLSNLKQRYKNKEEGIDYLDIEDLQDFINDLTDEEKYYKSNIALATENVASKSAALLSQTASAAASYGTYGFSVGVSADIKGNKFNSNLNDITNISSNLKANNINLNSYNDTTITGSNLLALNDITINSTNLNINSSQDTFTYKDKNKELSGSISFTIYGGGGGSLGLNYAQSHLNKDSIINNNSKLLANNDININTANNTAIKGANLKANNTFNLKTNNLTLQSQRDILNSNFKSNSFGVGVGFSGDNNPNPSAISNNMVSYKDTKLSNANANFSKNRSSSKTKQTVLSSITGDKVNIDVQQNTNLKGSLIAAGEYKTIIDEDGSKKTIFIDNKNLNLKTGSLTFSNLKNSNYSKKTSLGVGVNVALNKDDKNKPNDQKTNNTNLNSKITSATYSNNKDLTYNSSKTLATIGKGNLIVSNIDISNLNKDELDNFQSNKTDNLSNLDDLVRLNKDTNQINKDLYNTNINSNIDVSIDTRLFSKEGRKEIKKEFEDIVNDIKVVEFYVINYNEIKESKQLTKSIADNLIKLRETDSNKYEQIVKELKDYNTAIENQNKNEKQDFAFVLAVPPALSEFLAICGITTVAGTTAYGAKKLGEKYVSGKNMQDDIPPIEGKNQDINLEAFPKQEENINDNVLVTPKADKNDKITNEGIQANNSLNEPYVGGIEGKERGVDVVYAEKDKKLSNYEINKLKEGGIHPHDLKPHSDYDLYKDKKGNIFVKLKNGKGQGEPTGYNINDF</sequence>
<proteinExistence type="predicted"/>
<dbReference type="Pfam" id="PF13332">
    <property type="entry name" value="Fil_haemagg_2"/>
    <property type="match status" value="2"/>
</dbReference>
<feature type="domain" description="Bacterial toxin 33" evidence="2">
    <location>
        <begin position="819"/>
        <end position="876"/>
    </location>
</feature>
<keyword evidence="1" id="KW-0175">Coiled coil</keyword>
<evidence type="ECO:0000259" key="2">
    <source>
        <dbReference type="Pfam" id="PF15533"/>
    </source>
</evidence>
<reference evidence="3 4" key="1">
    <citation type="submission" date="2020-05" db="EMBL/GenBank/DDBJ databases">
        <title>Complete genome sequencing of Campylobacter and Arcobacter type strains.</title>
        <authorList>
            <person name="Miller W.G."/>
            <person name="Yee E."/>
        </authorList>
    </citation>
    <scope>NUCLEOTIDE SEQUENCE [LARGE SCALE GENOMIC DNA]</scope>
    <source>
        <strain evidence="3 4">LMG 6451</strain>
    </source>
</reference>
<gene>
    <name evidence="3" type="ORF">CURT_1659</name>
</gene>